<protein>
    <recommendedName>
        <fullName evidence="3">DUF2268 domain-containing protein</fullName>
    </recommendedName>
</protein>
<name>A0A3M2HEQ7_9GAMM</name>
<evidence type="ECO:0008006" key="3">
    <source>
        <dbReference type="Google" id="ProtNLM"/>
    </source>
</evidence>
<accession>A0A3M2HEQ7</accession>
<reference evidence="1 2" key="1">
    <citation type="submission" date="2018-10" db="EMBL/GenBank/DDBJ databases">
        <title>Proposal of Lysobacter pythonis sp. nov. isolated from royal pythons (Python regius).</title>
        <authorList>
            <person name="Hans-Juergen B."/>
            <person name="Huptas C."/>
            <person name="Sandra B."/>
            <person name="Igor L."/>
            <person name="Joachim S."/>
            <person name="Siegfried S."/>
            <person name="Mareike W."/>
            <person name="Peter K."/>
        </authorList>
    </citation>
    <scope>NUCLEOTIDE SEQUENCE [LARGE SCALE GENOMIC DNA]</scope>
    <source>
        <strain evidence="1 2">4284/11</strain>
    </source>
</reference>
<proteinExistence type="predicted"/>
<organism evidence="1 2">
    <name type="scientific">Solilutibacter pythonis</name>
    <dbReference type="NCBI Taxonomy" id="2483112"/>
    <lineage>
        <taxon>Bacteria</taxon>
        <taxon>Pseudomonadati</taxon>
        <taxon>Pseudomonadota</taxon>
        <taxon>Gammaproteobacteria</taxon>
        <taxon>Lysobacterales</taxon>
        <taxon>Lysobacteraceae</taxon>
        <taxon>Solilutibacter</taxon>
    </lineage>
</organism>
<evidence type="ECO:0000313" key="2">
    <source>
        <dbReference type="Proteomes" id="UP000275012"/>
    </source>
</evidence>
<evidence type="ECO:0000313" key="1">
    <source>
        <dbReference type="EMBL" id="RMH87438.1"/>
    </source>
</evidence>
<sequence length="123" mass="14107">MRSYARLQEQGTDVVYINDADFGYSGLWDPHRNSVTINLAENLSPGEITSTLIHESSHQTRFFRGFATPTQYEEYLSFRREALFNLGRRPTLVERQSIWDAIGRTPAYQDLPTGKVPVTSWGH</sequence>
<keyword evidence="2" id="KW-1185">Reference proteome</keyword>
<gene>
    <name evidence="1" type="ORF">EBB59_12980</name>
</gene>
<dbReference type="EMBL" id="RFLY01000034">
    <property type="protein sequence ID" value="RMH87438.1"/>
    <property type="molecule type" value="Genomic_DNA"/>
</dbReference>
<dbReference type="AlphaFoldDB" id="A0A3M2HEQ7"/>
<comment type="caution">
    <text evidence="1">The sequence shown here is derived from an EMBL/GenBank/DDBJ whole genome shotgun (WGS) entry which is preliminary data.</text>
</comment>
<dbReference type="Proteomes" id="UP000275012">
    <property type="component" value="Unassembled WGS sequence"/>
</dbReference>